<name>A0AAE2JRN7_ENTCL</name>
<proteinExistence type="predicted"/>
<reference evidence="1 2" key="1">
    <citation type="submission" date="2015-03" db="EMBL/GenBank/DDBJ databases">
        <authorList>
            <person name="McCorrison J."/>
            <person name="Sanka R."/>
            <person name="Adams M."/>
            <person name="Brinkac L."/>
            <person name="Nierman W."/>
            <person name="Sutton G."/>
            <person name="Nelson K."/>
            <person name="Kiedrowski L."/>
            <person name="Guerrero D."/>
            <person name="Bonomo R."/>
        </authorList>
    </citation>
    <scope>NUCLEOTIDE SEQUENCE [LARGE SCALE GENOMIC DNA]</scope>
    <source>
        <strain evidence="1 2">42324</strain>
    </source>
</reference>
<dbReference type="Proteomes" id="UP000033344">
    <property type="component" value="Unassembled WGS sequence"/>
</dbReference>
<dbReference type="EMBL" id="JZYG01000007">
    <property type="protein sequence ID" value="KJM40241.1"/>
    <property type="molecule type" value="Genomic_DNA"/>
</dbReference>
<dbReference type="Pfam" id="PF03864">
    <property type="entry name" value="Phage_cap_E"/>
    <property type="match status" value="1"/>
</dbReference>
<organism evidence="1 2">
    <name type="scientific">Enterobacter cloacae subsp. cloacae</name>
    <dbReference type="NCBI Taxonomy" id="336306"/>
    <lineage>
        <taxon>Bacteria</taxon>
        <taxon>Pseudomonadati</taxon>
        <taxon>Pseudomonadota</taxon>
        <taxon>Gammaproteobacteria</taxon>
        <taxon>Enterobacterales</taxon>
        <taxon>Enterobacteriaceae</taxon>
        <taxon>Enterobacter</taxon>
        <taxon>Enterobacter cloacae complex</taxon>
    </lineage>
</organism>
<accession>A0AAE2JRN7</accession>
<dbReference type="GeneID" id="45714300"/>
<evidence type="ECO:0008006" key="3">
    <source>
        <dbReference type="Google" id="ProtNLM"/>
    </source>
</evidence>
<protein>
    <recommendedName>
        <fullName evidence="3">Major capsid protein E</fullName>
    </recommendedName>
</protein>
<evidence type="ECO:0000313" key="2">
    <source>
        <dbReference type="Proteomes" id="UP000033344"/>
    </source>
</evidence>
<comment type="caution">
    <text evidence="1">The sequence shown here is derived from an EMBL/GenBank/DDBJ whole genome shotgun (WGS) entry which is preliminary data.</text>
</comment>
<gene>
    <name evidence="1" type="ORF">SS44_06095</name>
</gene>
<sequence length="339" mass="37291">MAVDFKSFERLDTVAAIKSVPAGNHLISDLGIFTGVNSTTPRAQVVDIVESAVAELEQVSRYGTEVNSIKMDKTILRDQEIPHYATESDVKTEDWQSLVSPANPDQAQAVASVIAAKSVRMRDHHLETVEATLARALFQQKAKAAKTNDGDVDFNVVFDTAPLDFELDASAGANVYAQLSKIRRQLVKEYGASRAYLERFFCFASPDLYDALAGHPEVTSLITNKVAEAARGALIPVNTAGYDSFSIGNITFILADDDRYEIEEGSGLFVPKFSSADRNPFKLVRGPASRNQDIAAKGVISPYYQKVMVDRYNMVTIHQESSHIPLVLRPSYLLNVKLK</sequence>
<evidence type="ECO:0000313" key="1">
    <source>
        <dbReference type="EMBL" id="KJM40241.1"/>
    </source>
</evidence>
<dbReference type="InterPro" id="IPR005564">
    <property type="entry name" value="Major_capsid_GpE"/>
</dbReference>
<dbReference type="RefSeq" id="WP_000257473.1">
    <property type="nucleotide sequence ID" value="NZ_JZYG01000007.1"/>
</dbReference>
<dbReference type="AlphaFoldDB" id="A0AAE2JRN7"/>